<proteinExistence type="predicted"/>
<dbReference type="Gene3D" id="3.40.50.720">
    <property type="entry name" value="NAD(P)-binding Rossmann-like Domain"/>
    <property type="match status" value="1"/>
</dbReference>
<comment type="caution">
    <text evidence="3">The sequence shown here is derived from an EMBL/GenBank/DDBJ whole genome shotgun (WGS) entry which is preliminary data.</text>
</comment>
<dbReference type="InterPro" id="IPR001509">
    <property type="entry name" value="Epimerase_deHydtase"/>
</dbReference>
<keyword evidence="4" id="KW-1185">Reference proteome</keyword>
<protein>
    <submittedName>
        <fullName evidence="3">SDR family oxidoreductase</fullName>
    </submittedName>
</protein>
<keyword evidence="1" id="KW-0521">NADP</keyword>
<sequence length="254" mass="26043">MKIAVVGGTGLTGREVVRAVEAQGHQPVVIARSQGVDIITGDGLDAALRGVSAIIDVSNAPAEDAEAARQFFGTATGTLLAAATRAGVGHHVVLSIVGIDRVAGNPHYAGKRRQEEVALAGPVPTTVVRATQFHDFAAMVVSWSASDGVAPIAPLLVQPIAVADVADALVAVALDTPVGGIVEVAGPKPEDLVDMARRTLGVRGQTVELAPSWQGRFTVEMAGEVLLPGPNARIAPTTFEQWLANDPANRPGAA</sequence>
<dbReference type="InterPro" id="IPR051164">
    <property type="entry name" value="NmrA-like_oxidored"/>
</dbReference>
<feature type="domain" description="NAD-dependent epimerase/dehydratase" evidence="2">
    <location>
        <begin position="3"/>
        <end position="148"/>
    </location>
</feature>
<dbReference type="RefSeq" id="WP_253757666.1">
    <property type="nucleotide sequence ID" value="NZ_JAMZDZ010000001.1"/>
</dbReference>
<evidence type="ECO:0000313" key="4">
    <source>
        <dbReference type="Proteomes" id="UP001595816"/>
    </source>
</evidence>
<dbReference type="PANTHER" id="PTHR42748">
    <property type="entry name" value="NITROGEN METABOLITE REPRESSION PROTEIN NMRA FAMILY MEMBER"/>
    <property type="match status" value="1"/>
</dbReference>
<evidence type="ECO:0000259" key="2">
    <source>
        <dbReference type="Pfam" id="PF01370"/>
    </source>
</evidence>
<name>A0ABV8LHX0_9ACTN</name>
<dbReference type="SUPFAM" id="SSF51735">
    <property type="entry name" value="NAD(P)-binding Rossmann-fold domains"/>
    <property type="match status" value="1"/>
</dbReference>
<evidence type="ECO:0000256" key="1">
    <source>
        <dbReference type="ARBA" id="ARBA00022857"/>
    </source>
</evidence>
<gene>
    <name evidence="3" type="ORF">ACFOZ4_08085</name>
</gene>
<evidence type="ECO:0000313" key="3">
    <source>
        <dbReference type="EMBL" id="MFC4130561.1"/>
    </source>
</evidence>
<dbReference type="Pfam" id="PF01370">
    <property type="entry name" value="Epimerase"/>
    <property type="match status" value="1"/>
</dbReference>
<dbReference type="InterPro" id="IPR036291">
    <property type="entry name" value="NAD(P)-bd_dom_sf"/>
</dbReference>
<dbReference type="PANTHER" id="PTHR42748:SF3">
    <property type="entry name" value="BLL4366 PROTEIN"/>
    <property type="match status" value="1"/>
</dbReference>
<accession>A0ABV8LHX0</accession>
<reference evidence="4" key="1">
    <citation type="journal article" date="2019" name="Int. J. Syst. Evol. Microbiol.">
        <title>The Global Catalogue of Microorganisms (GCM) 10K type strain sequencing project: providing services to taxonomists for standard genome sequencing and annotation.</title>
        <authorList>
            <consortium name="The Broad Institute Genomics Platform"/>
            <consortium name="The Broad Institute Genome Sequencing Center for Infectious Disease"/>
            <person name="Wu L."/>
            <person name="Ma J."/>
        </authorList>
    </citation>
    <scope>NUCLEOTIDE SEQUENCE [LARGE SCALE GENOMIC DNA]</scope>
    <source>
        <strain evidence="4">CGMCC 4.7289</strain>
    </source>
</reference>
<dbReference type="EMBL" id="JBHSAY010000005">
    <property type="protein sequence ID" value="MFC4130561.1"/>
    <property type="molecule type" value="Genomic_DNA"/>
</dbReference>
<dbReference type="Proteomes" id="UP001595816">
    <property type="component" value="Unassembled WGS sequence"/>
</dbReference>
<organism evidence="3 4">
    <name type="scientific">Hamadaea flava</name>
    <dbReference type="NCBI Taxonomy" id="1742688"/>
    <lineage>
        <taxon>Bacteria</taxon>
        <taxon>Bacillati</taxon>
        <taxon>Actinomycetota</taxon>
        <taxon>Actinomycetes</taxon>
        <taxon>Micromonosporales</taxon>
        <taxon>Micromonosporaceae</taxon>
        <taxon>Hamadaea</taxon>
    </lineage>
</organism>